<sequence>MTIKPLYTAHAHATGGRDGRATIAGSDLAITLATPPELGGNGAGNNPEQLFAAGYAACFIGALKFVAGQDKALPRVPADVAIDSAVSIGTRDEGGFGLAVILTIHLPGVDPAAAQDLVDRAHATCPYSNATRGNIDVTLKIAA</sequence>
<protein>
    <submittedName>
        <fullName evidence="2">Organic hydroperoxide resistance protein</fullName>
    </submittedName>
</protein>
<dbReference type="Proteomes" id="UP001187221">
    <property type="component" value="Unassembled WGS sequence"/>
</dbReference>
<dbReference type="PANTHER" id="PTHR33797:SF2">
    <property type="entry name" value="ORGANIC HYDROPEROXIDE RESISTANCE PROTEIN-LIKE"/>
    <property type="match status" value="1"/>
</dbReference>
<name>A0ABQ6PA47_9SPHN</name>
<dbReference type="RefSeq" id="WP_317975737.1">
    <property type="nucleotide sequence ID" value="NZ_BTFW01000001.1"/>
</dbReference>
<dbReference type="PANTHER" id="PTHR33797">
    <property type="entry name" value="ORGANIC HYDROPEROXIDE RESISTANCE PROTEIN-LIKE"/>
    <property type="match status" value="1"/>
</dbReference>
<proteinExistence type="inferred from homology"/>
<keyword evidence="3" id="KW-1185">Reference proteome</keyword>
<dbReference type="EMBL" id="BTFW01000001">
    <property type="protein sequence ID" value="GMM62125.1"/>
    <property type="molecule type" value="Genomic_DNA"/>
</dbReference>
<dbReference type="InterPro" id="IPR019953">
    <property type="entry name" value="OHR"/>
</dbReference>
<dbReference type="NCBIfam" id="TIGR03561">
    <property type="entry name" value="organ_hyd_perox"/>
    <property type="match status" value="1"/>
</dbReference>
<gene>
    <name evidence="2" type="ORF">NUTIK01_29020</name>
</gene>
<dbReference type="Gene3D" id="2.20.25.10">
    <property type="match status" value="1"/>
</dbReference>
<dbReference type="InterPro" id="IPR003718">
    <property type="entry name" value="OsmC/Ohr_fam"/>
</dbReference>
<dbReference type="InterPro" id="IPR036102">
    <property type="entry name" value="OsmC/Ohrsf"/>
</dbReference>
<dbReference type="Pfam" id="PF02566">
    <property type="entry name" value="OsmC"/>
    <property type="match status" value="1"/>
</dbReference>
<dbReference type="SUPFAM" id="SSF82784">
    <property type="entry name" value="OsmC-like"/>
    <property type="match status" value="1"/>
</dbReference>
<comment type="similarity">
    <text evidence="1">Belongs to the OsmC/Ohr family.</text>
</comment>
<dbReference type="InterPro" id="IPR015946">
    <property type="entry name" value="KH_dom-like_a/b"/>
</dbReference>
<reference evidence="2 3" key="1">
    <citation type="submission" date="2023-06" db="EMBL/GenBank/DDBJ databases">
        <title>Draft genome sequence of Novosphingobium sp. strain IK01.</title>
        <authorList>
            <person name="Hatamoto M."/>
            <person name="Ikarashi T."/>
            <person name="Yamaguchi T."/>
        </authorList>
    </citation>
    <scope>NUCLEOTIDE SEQUENCE [LARGE SCALE GENOMIC DNA]</scope>
    <source>
        <strain evidence="2 3">IK01</strain>
    </source>
</reference>
<dbReference type="Gene3D" id="3.30.300.20">
    <property type="match status" value="1"/>
</dbReference>
<organism evidence="2 3">
    <name type="scientific">Novosphingobium pituita</name>
    <dbReference type="NCBI Taxonomy" id="3056842"/>
    <lineage>
        <taxon>Bacteria</taxon>
        <taxon>Pseudomonadati</taxon>
        <taxon>Pseudomonadota</taxon>
        <taxon>Alphaproteobacteria</taxon>
        <taxon>Sphingomonadales</taxon>
        <taxon>Sphingomonadaceae</taxon>
        <taxon>Novosphingobium</taxon>
    </lineage>
</organism>
<evidence type="ECO:0000313" key="2">
    <source>
        <dbReference type="EMBL" id="GMM62125.1"/>
    </source>
</evidence>
<evidence type="ECO:0000256" key="1">
    <source>
        <dbReference type="ARBA" id="ARBA00007378"/>
    </source>
</evidence>
<comment type="caution">
    <text evidence="2">The sequence shown here is derived from an EMBL/GenBank/DDBJ whole genome shotgun (WGS) entry which is preliminary data.</text>
</comment>
<evidence type="ECO:0000313" key="3">
    <source>
        <dbReference type="Proteomes" id="UP001187221"/>
    </source>
</evidence>
<accession>A0ABQ6PA47</accession>